<dbReference type="GO" id="GO:0005524">
    <property type="term" value="F:ATP binding"/>
    <property type="evidence" value="ECO:0007669"/>
    <property type="project" value="InterPro"/>
</dbReference>
<dbReference type="Pfam" id="PF01637">
    <property type="entry name" value="ATPase_2"/>
    <property type="match status" value="1"/>
</dbReference>
<dbReference type="Gene3D" id="3.40.50.300">
    <property type="entry name" value="P-loop containing nucleotide triphosphate hydrolases"/>
    <property type="match status" value="1"/>
</dbReference>
<dbReference type="PANTHER" id="PTHR34704">
    <property type="entry name" value="ATPASE"/>
    <property type="match status" value="1"/>
</dbReference>
<dbReference type="Pfam" id="PF03008">
    <property type="entry name" value="DUF234"/>
    <property type="match status" value="1"/>
</dbReference>
<reference evidence="3" key="1">
    <citation type="submission" date="2020-01" db="EMBL/GenBank/DDBJ databases">
        <authorList>
            <person name="Meier V. D."/>
            <person name="Meier V D."/>
        </authorList>
    </citation>
    <scope>NUCLEOTIDE SEQUENCE</scope>
    <source>
        <strain evidence="3">HLG_WM_MAG_01</strain>
    </source>
</reference>
<proteinExistence type="predicted"/>
<feature type="domain" description="DUF234" evidence="2">
    <location>
        <begin position="314"/>
        <end position="406"/>
    </location>
</feature>
<gene>
    <name evidence="3" type="ORF">HELGO_WM38348</name>
</gene>
<accession>A0A6S6SZY6</accession>
<dbReference type="InterPro" id="IPR004256">
    <property type="entry name" value="DUF234"/>
</dbReference>
<sequence length="441" mass="51515">MFVNRDDELKVLESEYVKKSATFTVIYGRRRVGKTALISEYIRDKTHIYLYATEGNIAQQLLGFTKQIKAFVEPRVAKNLSFESFTDAFEFLAELPLDSKLILVIDEYQNLYKLEKGFSSSLQRVWELYLSKSNIHLILCGSVLSMMHSEVLAYNAPLYGRRTTNIHLKALHFKYIATFLPNLSPEERMNVYASFGTIPKYLNEYESEKGFKENIVEKILDKNAYLYSEGNFLLKQEIADAGNYFAILESIAKGNTKVGAIASNLSKPSTFLTPYLQKLLELDILVKEVPITESNPLKSKLGRYKIKDKFLNFWFYYVYKNYNYLEVNQTDVVLDELELNFNDRFVSFAFEDYVLEDMLLNHKKYFSFRPHKIGRWWNNKEEIDIVAFDDDNICFIECKWQNSVKRDKVKEDLIRKSSIIKTTKKASFLVVTKEDYLNPTS</sequence>
<evidence type="ECO:0000259" key="1">
    <source>
        <dbReference type="Pfam" id="PF01637"/>
    </source>
</evidence>
<dbReference type="EMBL" id="CACVAS010000081">
    <property type="protein sequence ID" value="CAA6816321.1"/>
    <property type="molecule type" value="Genomic_DNA"/>
</dbReference>
<protein>
    <submittedName>
        <fullName evidence="3">Archaeal ATPase, fused to C-terminal DUF234 domain</fullName>
    </submittedName>
</protein>
<dbReference type="SUPFAM" id="SSF52980">
    <property type="entry name" value="Restriction endonuclease-like"/>
    <property type="match status" value="1"/>
</dbReference>
<dbReference type="PANTHER" id="PTHR34704:SF1">
    <property type="entry name" value="ATPASE"/>
    <property type="match status" value="1"/>
</dbReference>
<organism evidence="3">
    <name type="scientific">uncultured Sulfurovum sp</name>
    <dbReference type="NCBI Taxonomy" id="269237"/>
    <lineage>
        <taxon>Bacteria</taxon>
        <taxon>Pseudomonadati</taxon>
        <taxon>Campylobacterota</taxon>
        <taxon>Epsilonproteobacteria</taxon>
        <taxon>Campylobacterales</taxon>
        <taxon>Sulfurovaceae</taxon>
        <taxon>Sulfurovum</taxon>
        <taxon>environmental samples</taxon>
    </lineage>
</organism>
<dbReference type="InterPro" id="IPR011579">
    <property type="entry name" value="ATPase_dom"/>
</dbReference>
<name>A0A6S6SZY6_9BACT</name>
<dbReference type="SUPFAM" id="SSF52540">
    <property type="entry name" value="P-loop containing nucleoside triphosphate hydrolases"/>
    <property type="match status" value="1"/>
</dbReference>
<dbReference type="InterPro" id="IPR027417">
    <property type="entry name" value="P-loop_NTPase"/>
</dbReference>
<evidence type="ECO:0000313" key="3">
    <source>
        <dbReference type="EMBL" id="CAA6816321.1"/>
    </source>
</evidence>
<feature type="domain" description="ATPase" evidence="1">
    <location>
        <begin position="2"/>
        <end position="204"/>
    </location>
</feature>
<dbReference type="InterPro" id="IPR011335">
    <property type="entry name" value="Restrct_endonuc-II-like"/>
</dbReference>
<evidence type="ECO:0000259" key="2">
    <source>
        <dbReference type="Pfam" id="PF03008"/>
    </source>
</evidence>
<dbReference type="AlphaFoldDB" id="A0A6S6SZY6"/>